<dbReference type="EMBL" id="CP042914">
    <property type="protein sequence ID" value="QEG40861.1"/>
    <property type="molecule type" value="Genomic_DNA"/>
</dbReference>
<dbReference type="InterPro" id="IPR029044">
    <property type="entry name" value="Nucleotide-diphossugar_trans"/>
</dbReference>
<keyword evidence="4" id="KW-1185">Reference proteome</keyword>
<dbReference type="PANTHER" id="PTHR43685">
    <property type="entry name" value="GLYCOSYLTRANSFERASE"/>
    <property type="match status" value="1"/>
</dbReference>
<keyword evidence="1" id="KW-0812">Transmembrane</keyword>
<dbReference type="Proteomes" id="UP000325286">
    <property type="component" value="Chromosome"/>
</dbReference>
<evidence type="ECO:0000256" key="1">
    <source>
        <dbReference type="SAM" id="Phobius"/>
    </source>
</evidence>
<dbReference type="RefSeq" id="WP_068132074.1">
    <property type="nucleotide sequence ID" value="NZ_CP042914.1"/>
</dbReference>
<accession>A0A5B9R3F1</accession>
<keyword evidence="1" id="KW-1133">Transmembrane helix</keyword>
<dbReference type="GO" id="GO:0016757">
    <property type="term" value="F:glycosyltransferase activity"/>
    <property type="evidence" value="ECO:0007669"/>
    <property type="project" value="UniProtKB-KW"/>
</dbReference>
<protein>
    <submittedName>
        <fullName evidence="3">Poly-beta-1,6-N-acetyl-D-glucosamine synthase</fullName>
        <ecNumber evidence="3">2.4.1.-</ecNumber>
    </submittedName>
</protein>
<dbReference type="AlphaFoldDB" id="A0A5B9R3F1"/>
<dbReference type="SUPFAM" id="SSF53448">
    <property type="entry name" value="Nucleotide-diphospho-sugar transferases"/>
    <property type="match status" value="1"/>
</dbReference>
<dbReference type="GO" id="GO:0044010">
    <property type="term" value="P:single-species biofilm formation"/>
    <property type="evidence" value="ECO:0007669"/>
    <property type="project" value="TreeGrafter"/>
</dbReference>
<gene>
    <name evidence="3" type="primary">icaA_1</name>
    <name evidence="3" type="ORF">UC8_28790</name>
</gene>
<feature type="domain" description="Glycosyltransferase 2-like" evidence="2">
    <location>
        <begin position="5"/>
        <end position="131"/>
    </location>
</feature>
<dbReference type="EC" id="2.4.1.-" evidence="3"/>
<dbReference type="Gene3D" id="3.90.550.10">
    <property type="entry name" value="Spore Coat Polysaccharide Biosynthesis Protein SpsA, Chain A"/>
    <property type="match status" value="1"/>
</dbReference>
<evidence type="ECO:0000313" key="3">
    <source>
        <dbReference type="EMBL" id="QEG40861.1"/>
    </source>
</evidence>
<dbReference type="PANTHER" id="PTHR43685:SF13">
    <property type="entry name" value="O ANTIGEN BIOSYNTHESIS RHAMNOSYLTRANSFERASE RFBN"/>
    <property type="match status" value="1"/>
</dbReference>
<dbReference type="InterPro" id="IPR001173">
    <property type="entry name" value="Glyco_trans_2-like"/>
</dbReference>
<name>A0A5B9R3F1_9BACT</name>
<keyword evidence="3" id="KW-0808">Transferase</keyword>
<keyword evidence="1" id="KW-0472">Membrane</keyword>
<keyword evidence="3" id="KW-0328">Glycosyltransferase</keyword>
<dbReference type="OrthoDB" id="9809116at2"/>
<evidence type="ECO:0000259" key="2">
    <source>
        <dbReference type="Pfam" id="PF00535"/>
    </source>
</evidence>
<organism evidence="3 4">
    <name type="scientific">Roseimaritima ulvae</name>
    <dbReference type="NCBI Taxonomy" id="980254"/>
    <lineage>
        <taxon>Bacteria</taxon>
        <taxon>Pseudomonadati</taxon>
        <taxon>Planctomycetota</taxon>
        <taxon>Planctomycetia</taxon>
        <taxon>Pirellulales</taxon>
        <taxon>Pirellulaceae</taxon>
        <taxon>Roseimaritima</taxon>
    </lineage>
</organism>
<reference evidence="3 4" key="1">
    <citation type="submission" date="2019-08" db="EMBL/GenBank/DDBJ databases">
        <title>Deep-cultivation of Planctomycetes and their phenomic and genomic characterization uncovers novel biology.</title>
        <authorList>
            <person name="Wiegand S."/>
            <person name="Jogler M."/>
            <person name="Boedeker C."/>
            <person name="Pinto D."/>
            <person name="Vollmers J."/>
            <person name="Rivas-Marin E."/>
            <person name="Kohn T."/>
            <person name="Peeters S.H."/>
            <person name="Heuer A."/>
            <person name="Rast P."/>
            <person name="Oberbeckmann S."/>
            <person name="Bunk B."/>
            <person name="Jeske O."/>
            <person name="Meyerdierks A."/>
            <person name="Storesund J.E."/>
            <person name="Kallscheuer N."/>
            <person name="Luecker S."/>
            <person name="Lage O.M."/>
            <person name="Pohl T."/>
            <person name="Merkel B.J."/>
            <person name="Hornburger P."/>
            <person name="Mueller R.-W."/>
            <person name="Bruemmer F."/>
            <person name="Labrenz M."/>
            <person name="Spormann A.M."/>
            <person name="Op den Camp H."/>
            <person name="Overmann J."/>
            <person name="Amann R."/>
            <person name="Jetten M.S.M."/>
            <person name="Mascher T."/>
            <person name="Medema M.H."/>
            <person name="Devos D.P."/>
            <person name="Kaster A.-K."/>
            <person name="Ovreas L."/>
            <person name="Rohde M."/>
            <person name="Galperin M.Y."/>
            <person name="Jogler C."/>
        </authorList>
    </citation>
    <scope>NUCLEOTIDE SEQUENCE [LARGE SCALE GENOMIC DNA]</scope>
    <source>
        <strain evidence="3 4">UC8</strain>
    </source>
</reference>
<dbReference type="Pfam" id="PF00535">
    <property type="entry name" value="Glycos_transf_2"/>
    <property type="match status" value="1"/>
</dbReference>
<sequence length="338" mass="36637">MSIALVIPGRNCAATLDRCLQSVVPLRSLGYAAQLQEIVFVDDGSTDATAEIAARYSNVRVIAGRGVGAAAARNDGIATTDAKFIWCLDADCIAQPETLSQLLAGFDNGAVAAVGGSLGNANPHSLLAELIQDEISCRHSQMPSSVNFLASGNVVYRKTAFEAVGGFDESFRWAHDAELAYRFIAKGQQLRFCPQADVLHHHFTNWWSYLCKQAAYAKNRMYLYQRYPKTTRGDDYSSWIDHIQPPLALVCLCSMPLLGFSATWFVPAAILMILICLSAATTFKVYRQNPRLRAAAFIPFVAVRAFARAIGACCGICTVAASNRGRGAQESLPEGQAL</sequence>
<proteinExistence type="predicted"/>
<feature type="transmembrane region" description="Helical" evidence="1">
    <location>
        <begin position="264"/>
        <end position="283"/>
    </location>
</feature>
<evidence type="ECO:0000313" key="4">
    <source>
        <dbReference type="Proteomes" id="UP000325286"/>
    </source>
</evidence>
<dbReference type="InterPro" id="IPR050834">
    <property type="entry name" value="Glycosyltransf_2"/>
</dbReference>
<dbReference type="KEGG" id="rul:UC8_28790"/>